<feature type="compositionally biased region" description="Polar residues" evidence="1">
    <location>
        <begin position="47"/>
        <end position="56"/>
    </location>
</feature>
<evidence type="ECO:0000256" key="1">
    <source>
        <dbReference type="SAM" id="MobiDB-lite"/>
    </source>
</evidence>
<accession>A0AAP4BS32</accession>
<gene>
    <name evidence="3" type="ORF">QPX42_10280</name>
</gene>
<comment type="caution">
    <text evidence="3">The sequence shown here is derived from an EMBL/GenBank/DDBJ whole genome shotgun (WGS) entry which is preliminary data.</text>
</comment>
<dbReference type="RefSeq" id="WP_284599400.1">
    <property type="nucleotide sequence ID" value="NZ_JASNVH010000022.1"/>
</dbReference>
<keyword evidence="2" id="KW-0732">Signal</keyword>
<feature type="signal peptide" evidence="2">
    <location>
        <begin position="1"/>
        <end position="33"/>
    </location>
</feature>
<feature type="chain" id="PRO_5042855915" description="Lipoprotein" evidence="2">
    <location>
        <begin position="34"/>
        <end position="436"/>
    </location>
</feature>
<feature type="region of interest" description="Disordered" evidence="1">
    <location>
        <begin position="306"/>
        <end position="332"/>
    </location>
</feature>
<evidence type="ECO:0000256" key="2">
    <source>
        <dbReference type="SAM" id="SignalP"/>
    </source>
</evidence>
<feature type="region of interest" description="Disordered" evidence="1">
    <location>
        <begin position="33"/>
        <end position="68"/>
    </location>
</feature>
<feature type="compositionally biased region" description="Basic and acidic residues" evidence="1">
    <location>
        <begin position="58"/>
        <end position="68"/>
    </location>
</feature>
<dbReference type="PROSITE" id="PS51257">
    <property type="entry name" value="PROKAR_LIPOPROTEIN"/>
    <property type="match status" value="1"/>
</dbReference>
<evidence type="ECO:0008006" key="5">
    <source>
        <dbReference type="Google" id="ProtNLM"/>
    </source>
</evidence>
<dbReference type="Proteomes" id="UP001224412">
    <property type="component" value="Unassembled WGS sequence"/>
</dbReference>
<protein>
    <recommendedName>
        <fullName evidence="5">Lipoprotein</fullName>
    </recommendedName>
</protein>
<dbReference type="EMBL" id="JASNVH010000022">
    <property type="protein sequence ID" value="MDK4307912.1"/>
    <property type="molecule type" value="Genomic_DNA"/>
</dbReference>
<dbReference type="AlphaFoldDB" id="A0AAP4BS32"/>
<reference evidence="3" key="1">
    <citation type="submission" date="2023-05" db="EMBL/GenBank/DDBJ databases">
        <title>Metabolic capabilities are highly conserved among human nasal-associated Corynebacterium species in pangenomic analyses.</title>
        <authorList>
            <person name="Tran T.H."/>
            <person name="Roberts A.Q."/>
            <person name="Escapa I.F."/>
            <person name="Gao W."/>
            <person name="Conlan S."/>
            <person name="Kong H."/>
            <person name="Segre J.A."/>
            <person name="Kelly M.S."/>
            <person name="Lemon K.P."/>
        </authorList>
    </citation>
    <scope>NUCLEOTIDE SEQUENCE</scope>
    <source>
        <strain evidence="3">KPL2773</strain>
    </source>
</reference>
<evidence type="ECO:0000313" key="4">
    <source>
        <dbReference type="Proteomes" id="UP001224412"/>
    </source>
</evidence>
<sequence length="436" mass="46683">MNRPARSMISQPSRTLVTALCAAGLALTACSSAGDASKSNDASANAQSTEQQSSQNKSKKENTGEQAKKLADTYGTVLDGHDAGDYALVHIDDSGHPALLFREHNPSEVRSIQVHYPNDDLTDTTVLKHEFADGAASAGGSRARLLATADHNGLLQKSWQSISPDRKVERYVLAESTMHKDGQEWNFNSEAIPAEYSDAAQAIIWSEVSERALIDALAAGHDNPMETLRSADNYPHFVTGAYTSDPFAKAVHEAFINQWVETGKTDVVVEAYSTVTGQNYSMSCDGWAVDGTVVCAGGNNASVTISDEARSEGGSAGGESRSAPSQSTGAANQYTGTVRVMTGYETIQLRGPKDLNQRDPLGNDKFKILFFDTPQQFPAFSVSSGMIPTTASYVVLPEESPYQDGERGTLNLDSTQCTLPSDASLPRGIRCHSKNT</sequence>
<feature type="region of interest" description="Disordered" evidence="1">
    <location>
        <begin position="417"/>
        <end position="436"/>
    </location>
</feature>
<feature type="compositionally biased region" description="Low complexity" evidence="1">
    <location>
        <begin position="33"/>
        <end position="46"/>
    </location>
</feature>
<name>A0AAP4BS32_9CORY</name>
<evidence type="ECO:0000313" key="3">
    <source>
        <dbReference type="EMBL" id="MDK4307912.1"/>
    </source>
</evidence>
<proteinExistence type="predicted"/>
<organism evidence="3 4">
    <name type="scientific">Corynebacterium pseudodiphtheriticum</name>
    <dbReference type="NCBI Taxonomy" id="37637"/>
    <lineage>
        <taxon>Bacteria</taxon>
        <taxon>Bacillati</taxon>
        <taxon>Actinomycetota</taxon>
        <taxon>Actinomycetes</taxon>
        <taxon>Mycobacteriales</taxon>
        <taxon>Corynebacteriaceae</taxon>
        <taxon>Corynebacterium</taxon>
    </lineage>
</organism>